<name>A0A934IUK1_9HYPH</name>
<evidence type="ECO:0000256" key="2">
    <source>
        <dbReference type="ARBA" id="ARBA00005417"/>
    </source>
</evidence>
<evidence type="ECO:0000256" key="5">
    <source>
        <dbReference type="ARBA" id="ARBA00022840"/>
    </source>
</evidence>
<dbReference type="InterPro" id="IPR050319">
    <property type="entry name" value="ABC_transp_ATP-bind"/>
</dbReference>
<dbReference type="AlphaFoldDB" id="A0A934IUK1"/>
<feature type="domain" description="ABC transporter" evidence="6">
    <location>
        <begin position="6"/>
        <end position="251"/>
    </location>
</feature>
<reference evidence="7" key="1">
    <citation type="submission" date="2020-12" db="EMBL/GenBank/DDBJ databases">
        <title>Devosia sp. MSA67 isolated from Mo River.</title>
        <authorList>
            <person name="Ma F."/>
            <person name="Zi Z."/>
        </authorList>
    </citation>
    <scope>NUCLEOTIDE SEQUENCE</scope>
    <source>
        <strain evidence="7">MSA67</strain>
    </source>
</reference>
<dbReference type="GO" id="GO:0016887">
    <property type="term" value="F:ATP hydrolysis activity"/>
    <property type="evidence" value="ECO:0007669"/>
    <property type="project" value="InterPro"/>
</dbReference>
<evidence type="ECO:0000256" key="4">
    <source>
        <dbReference type="ARBA" id="ARBA00022741"/>
    </source>
</evidence>
<dbReference type="GO" id="GO:0005886">
    <property type="term" value="C:plasma membrane"/>
    <property type="evidence" value="ECO:0007669"/>
    <property type="project" value="UniProtKB-SubCell"/>
</dbReference>
<keyword evidence="8" id="KW-1185">Reference proteome</keyword>
<evidence type="ECO:0000259" key="6">
    <source>
        <dbReference type="PROSITE" id="PS50893"/>
    </source>
</evidence>
<dbReference type="FunFam" id="3.40.50.300:FF:000016">
    <property type="entry name" value="Oligopeptide ABC transporter ATP-binding component"/>
    <property type="match status" value="2"/>
</dbReference>
<keyword evidence="3" id="KW-0813">Transport</keyword>
<comment type="similarity">
    <text evidence="2">Belongs to the ABC transporter superfamily.</text>
</comment>
<dbReference type="NCBIfam" id="NF007739">
    <property type="entry name" value="PRK10419.1"/>
    <property type="match status" value="2"/>
</dbReference>
<dbReference type="Gene3D" id="3.40.50.300">
    <property type="entry name" value="P-loop containing nucleotide triphosphate hydrolases"/>
    <property type="match status" value="2"/>
</dbReference>
<dbReference type="RefSeq" id="WP_198874466.1">
    <property type="nucleotide sequence ID" value="NZ_JAEKMH010000001.1"/>
</dbReference>
<dbReference type="GO" id="GO:0005524">
    <property type="term" value="F:ATP binding"/>
    <property type="evidence" value="ECO:0007669"/>
    <property type="project" value="UniProtKB-KW"/>
</dbReference>
<dbReference type="Proteomes" id="UP000602124">
    <property type="component" value="Unassembled WGS sequence"/>
</dbReference>
<organism evidence="7 8">
    <name type="scientific">Devosia sediminis</name>
    <dbReference type="NCBI Taxonomy" id="2798801"/>
    <lineage>
        <taxon>Bacteria</taxon>
        <taxon>Pseudomonadati</taxon>
        <taxon>Pseudomonadota</taxon>
        <taxon>Alphaproteobacteria</taxon>
        <taxon>Hyphomicrobiales</taxon>
        <taxon>Devosiaceae</taxon>
        <taxon>Devosia</taxon>
    </lineage>
</organism>
<keyword evidence="5 7" id="KW-0067">ATP-binding</keyword>
<dbReference type="Pfam" id="PF00005">
    <property type="entry name" value="ABC_tran"/>
    <property type="match status" value="2"/>
</dbReference>
<evidence type="ECO:0000313" key="8">
    <source>
        <dbReference type="Proteomes" id="UP000602124"/>
    </source>
</evidence>
<evidence type="ECO:0000256" key="1">
    <source>
        <dbReference type="ARBA" id="ARBA00004417"/>
    </source>
</evidence>
<dbReference type="InterPro" id="IPR003593">
    <property type="entry name" value="AAA+_ATPase"/>
</dbReference>
<keyword evidence="4" id="KW-0547">Nucleotide-binding</keyword>
<comment type="subcellular location">
    <subcellularLocation>
        <location evidence="1">Cell inner membrane</location>
        <topology evidence="1">Peripheral membrane protein</topology>
    </subcellularLocation>
</comment>
<dbReference type="PANTHER" id="PTHR43776:SF7">
    <property type="entry name" value="D,D-DIPEPTIDE TRANSPORT ATP-BINDING PROTEIN DDPF-RELATED"/>
    <property type="match status" value="1"/>
</dbReference>
<dbReference type="SUPFAM" id="SSF52540">
    <property type="entry name" value="P-loop containing nucleoside triphosphate hydrolases"/>
    <property type="match status" value="2"/>
</dbReference>
<dbReference type="EMBL" id="JAEKMH010000001">
    <property type="protein sequence ID" value="MBJ3783220.1"/>
    <property type="molecule type" value="Genomic_DNA"/>
</dbReference>
<accession>A0A934IUK1</accession>
<proteinExistence type="inferred from homology"/>
<dbReference type="InterPro" id="IPR017871">
    <property type="entry name" value="ABC_transporter-like_CS"/>
</dbReference>
<dbReference type="GO" id="GO:0055085">
    <property type="term" value="P:transmembrane transport"/>
    <property type="evidence" value="ECO:0007669"/>
    <property type="project" value="UniProtKB-ARBA"/>
</dbReference>
<evidence type="ECO:0000313" key="7">
    <source>
        <dbReference type="EMBL" id="MBJ3783220.1"/>
    </source>
</evidence>
<evidence type="ECO:0000256" key="3">
    <source>
        <dbReference type="ARBA" id="ARBA00022448"/>
    </source>
</evidence>
<gene>
    <name evidence="7" type="ORF">JEQ47_00690</name>
</gene>
<dbReference type="PROSITE" id="PS00211">
    <property type="entry name" value="ABC_TRANSPORTER_1"/>
    <property type="match status" value="2"/>
</dbReference>
<sequence>MSAPLLSVRDLSVSFGPHEAVRNVSFDIAPGETLALVGESGSGKSVTALSVLKLLPPTARIDGDIRFEGENLTTATEAALRAVRGNRVGMIFQEPMSSLNPVHTVGKQIGEVLAVHQGLRRNAARARTLELLDAVGIPDPASRLDDFPHQLSGGQRQRVMIAMALANDPKLLIADEPTTALDVTVQAQILDLLKTLQRQNGMAMLFITHDLSIVRRIADRVCVMTKGEIVESGPVGTIFADPQHAYTKHLLAAAPRGVPLEPAPDARKVVEAAELKVWFPIRRGLFRRTVGHIKAVDGVDLAIQKGETLGVVGESGSGKSSLGYALLRLIPSQGRIVLLGNDVQSRSWRALRPLRKHMQIVFQDPFGSLSPRMSVGQIVEEGLGVHFPHLTRAERADKVAAALREVGLDPATVNRYPHEFSGGQRQRIAIARALVLEPELLVLDEPTSALDVSIQAQVIDLLRDVQARRQLSYLFISHDLRVVRALAHRLIVMRNGKVVEAGLAADVFAAPRQDYTRQLLAAALDIVPPAADALPSAPRTD</sequence>
<dbReference type="CDD" id="cd03257">
    <property type="entry name" value="ABC_NikE_OppD_transporters"/>
    <property type="match status" value="2"/>
</dbReference>
<dbReference type="InterPro" id="IPR003439">
    <property type="entry name" value="ABC_transporter-like_ATP-bd"/>
</dbReference>
<dbReference type="GO" id="GO:0015833">
    <property type="term" value="P:peptide transport"/>
    <property type="evidence" value="ECO:0007669"/>
    <property type="project" value="InterPro"/>
</dbReference>
<dbReference type="PROSITE" id="PS50893">
    <property type="entry name" value="ABC_TRANSPORTER_2"/>
    <property type="match status" value="2"/>
</dbReference>
<dbReference type="InterPro" id="IPR013563">
    <property type="entry name" value="Oligopep_ABC_C"/>
</dbReference>
<dbReference type="Pfam" id="PF08352">
    <property type="entry name" value="oligo_HPY"/>
    <property type="match status" value="2"/>
</dbReference>
<comment type="caution">
    <text evidence="7">The sequence shown here is derived from an EMBL/GenBank/DDBJ whole genome shotgun (WGS) entry which is preliminary data.</text>
</comment>
<dbReference type="SMART" id="SM00382">
    <property type="entry name" value="AAA"/>
    <property type="match status" value="2"/>
</dbReference>
<dbReference type="NCBIfam" id="NF008453">
    <property type="entry name" value="PRK11308.1"/>
    <property type="match status" value="2"/>
</dbReference>
<dbReference type="InterPro" id="IPR027417">
    <property type="entry name" value="P-loop_NTPase"/>
</dbReference>
<dbReference type="PANTHER" id="PTHR43776">
    <property type="entry name" value="TRANSPORT ATP-BINDING PROTEIN"/>
    <property type="match status" value="1"/>
</dbReference>
<protein>
    <submittedName>
        <fullName evidence="7">ABC transporter ATP-binding protein</fullName>
    </submittedName>
</protein>
<feature type="domain" description="ABC transporter" evidence="6">
    <location>
        <begin position="281"/>
        <end position="520"/>
    </location>
</feature>